<dbReference type="EMBL" id="KV454406">
    <property type="protein sequence ID" value="ODQ68520.1"/>
    <property type="molecule type" value="Genomic_DNA"/>
</dbReference>
<dbReference type="GO" id="GO:0008081">
    <property type="term" value="F:phosphoric diester hydrolase activity"/>
    <property type="evidence" value="ECO:0007669"/>
    <property type="project" value="TreeGrafter"/>
</dbReference>
<dbReference type="PROSITE" id="PS51432">
    <property type="entry name" value="AP_NUCLEASE_F2_4"/>
    <property type="match status" value="1"/>
</dbReference>
<dbReference type="PANTHER" id="PTHR21445:SF0">
    <property type="entry name" value="APURINIC-APYRIMIDINIC ENDONUCLEASE"/>
    <property type="match status" value="1"/>
</dbReference>
<feature type="region of interest" description="Disordered" evidence="9">
    <location>
        <begin position="322"/>
        <end position="375"/>
    </location>
</feature>
<dbReference type="CDD" id="cd00019">
    <property type="entry name" value="AP2Ec"/>
    <property type="match status" value="1"/>
</dbReference>
<dbReference type="NCBIfam" id="NF002199">
    <property type="entry name" value="PRK01060.1-4"/>
    <property type="match status" value="1"/>
</dbReference>
<dbReference type="OrthoDB" id="7663182at2759"/>
<keyword evidence="4" id="KW-0479">Metal-binding</keyword>
<keyword evidence="6" id="KW-0378">Hydrolase</keyword>
<dbReference type="GO" id="GO:0005739">
    <property type="term" value="C:mitochondrion"/>
    <property type="evidence" value="ECO:0007669"/>
    <property type="project" value="TreeGrafter"/>
</dbReference>
<dbReference type="PROSITE" id="PS00729">
    <property type="entry name" value="AP_NUCLEASE_F2_1"/>
    <property type="match status" value="1"/>
</dbReference>
<dbReference type="AlphaFoldDB" id="A0A1E3PT63"/>
<dbReference type="PANTHER" id="PTHR21445">
    <property type="entry name" value="ENDONUCLEASE IV ENDODEOXYRIBONUCLEASE IV"/>
    <property type="match status" value="1"/>
</dbReference>
<accession>A0A1E3PT63</accession>
<name>A0A1E3PT63_9ASCO</name>
<feature type="compositionally biased region" description="Low complexity" evidence="9">
    <location>
        <begin position="347"/>
        <end position="359"/>
    </location>
</feature>
<feature type="compositionally biased region" description="Basic and acidic residues" evidence="9">
    <location>
        <begin position="322"/>
        <end position="342"/>
    </location>
</feature>
<evidence type="ECO:0000256" key="2">
    <source>
        <dbReference type="ARBA" id="ARBA00005340"/>
    </source>
</evidence>
<dbReference type="FunFam" id="3.20.20.150:FF:000001">
    <property type="entry name" value="Probable endonuclease 4"/>
    <property type="match status" value="1"/>
</dbReference>
<dbReference type="SUPFAM" id="SSF51658">
    <property type="entry name" value="Xylose isomerase-like"/>
    <property type="match status" value="1"/>
</dbReference>
<comment type="similarity">
    <text evidence="2">Belongs to the AP endonuclease 2 family.</text>
</comment>
<keyword evidence="12" id="KW-1185">Reference proteome</keyword>
<evidence type="ECO:0000256" key="8">
    <source>
        <dbReference type="ARBA" id="ARBA00023204"/>
    </source>
</evidence>
<dbReference type="Gene3D" id="3.20.20.150">
    <property type="entry name" value="Divalent-metal-dependent TIM barrel enzymes"/>
    <property type="match status" value="1"/>
</dbReference>
<keyword evidence="11" id="KW-0540">Nuclease</keyword>
<evidence type="ECO:0000256" key="7">
    <source>
        <dbReference type="ARBA" id="ARBA00022833"/>
    </source>
</evidence>
<dbReference type="GO" id="GO:0003906">
    <property type="term" value="F:DNA-(apurinic or apyrimidinic site) endonuclease activity"/>
    <property type="evidence" value="ECO:0007669"/>
    <property type="project" value="TreeGrafter"/>
</dbReference>
<dbReference type="Pfam" id="PF01261">
    <property type="entry name" value="AP_endonuc_2"/>
    <property type="match status" value="1"/>
</dbReference>
<keyword evidence="5" id="KW-0227">DNA damage</keyword>
<evidence type="ECO:0000256" key="5">
    <source>
        <dbReference type="ARBA" id="ARBA00022763"/>
    </source>
</evidence>
<evidence type="ECO:0000259" key="10">
    <source>
        <dbReference type="Pfam" id="PF01261"/>
    </source>
</evidence>
<organism evidence="11 12">
    <name type="scientific">Nadsonia fulvescens var. elongata DSM 6958</name>
    <dbReference type="NCBI Taxonomy" id="857566"/>
    <lineage>
        <taxon>Eukaryota</taxon>
        <taxon>Fungi</taxon>
        <taxon>Dikarya</taxon>
        <taxon>Ascomycota</taxon>
        <taxon>Saccharomycotina</taxon>
        <taxon>Dipodascomycetes</taxon>
        <taxon>Dipodascales</taxon>
        <taxon>Dipodascales incertae sedis</taxon>
        <taxon>Nadsonia</taxon>
    </lineage>
</organism>
<keyword evidence="11" id="KW-0255">Endonuclease</keyword>
<dbReference type="GO" id="GO:0003677">
    <property type="term" value="F:DNA binding"/>
    <property type="evidence" value="ECO:0007669"/>
    <property type="project" value="InterPro"/>
</dbReference>
<dbReference type="PROSITE" id="PS00731">
    <property type="entry name" value="AP_NUCLEASE_F2_3"/>
    <property type="match status" value="1"/>
</dbReference>
<dbReference type="Proteomes" id="UP000095009">
    <property type="component" value="Unassembled WGS sequence"/>
</dbReference>
<evidence type="ECO:0000313" key="12">
    <source>
        <dbReference type="Proteomes" id="UP000095009"/>
    </source>
</evidence>
<dbReference type="InterPro" id="IPR013022">
    <property type="entry name" value="Xyl_isomerase-like_TIM-brl"/>
</dbReference>
<comment type="cofactor">
    <cofactor evidence="1">
        <name>Zn(2+)</name>
        <dbReference type="ChEBI" id="CHEBI:29105"/>
    </cofactor>
</comment>
<keyword evidence="8" id="KW-0234">DNA repair</keyword>
<dbReference type="InterPro" id="IPR036237">
    <property type="entry name" value="Xyl_isomerase-like_sf"/>
</dbReference>
<dbReference type="GO" id="GO:0005634">
    <property type="term" value="C:nucleus"/>
    <property type="evidence" value="ECO:0007669"/>
    <property type="project" value="TreeGrafter"/>
</dbReference>
<gene>
    <name evidence="11" type="ORF">NADFUDRAFT_49158</name>
</gene>
<dbReference type="STRING" id="857566.A0A1E3PT63"/>
<dbReference type="NCBIfam" id="TIGR00587">
    <property type="entry name" value="nfo"/>
    <property type="match status" value="1"/>
</dbReference>
<evidence type="ECO:0000256" key="6">
    <source>
        <dbReference type="ARBA" id="ARBA00022801"/>
    </source>
</evidence>
<dbReference type="SMART" id="SM00518">
    <property type="entry name" value="AP2Ec"/>
    <property type="match status" value="1"/>
</dbReference>
<dbReference type="GO" id="GO:0006284">
    <property type="term" value="P:base-excision repair"/>
    <property type="evidence" value="ECO:0007669"/>
    <property type="project" value="TreeGrafter"/>
</dbReference>
<evidence type="ECO:0000256" key="3">
    <source>
        <dbReference type="ARBA" id="ARBA00021759"/>
    </source>
</evidence>
<dbReference type="PROSITE" id="PS00730">
    <property type="entry name" value="AP_NUCLEASE_F2_2"/>
    <property type="match status" value="1"/>
</dbReference>
<dbReference type="HAMAP" id="MF_00152">
    <property type="entry name" value="Nfo"/>
    <property type="match status" value="1"/>
</dbReference>
<reference evidence="11 12" key="1">
    <citation type="journal article" date="2016" name="Proc. Natl. Acad. Sci. U.S.A.">
        <title>Comparative genomics of biotechnologically important yeasts.</title>
        <authorList>
            <person name="Riley R."/>
            <person name="Haridas S."/>
            <person name="Wolfe K.H."/>
            <person name="Lopes M.R."/>
            <person name="Hittinger C.T."/>
            <person name="Goeker M."/>
            <person name="Salamov A.A."/>
            <person name="Wisecaver J.H."/>
            <person name="Long T.M."/>
            <person name="Calvey C.H."/>
            <person name="Aerts A.L."/>
            <person name="Barry K.W."/>
            <person name="Choi C."/>
            <person name="Clum A."/>
            <person name="Coughlan A.Y."/>
            <person name="Deshpande S."/>
            <person name="Douglass A.P."/>
            <person name="Hanson S.J."/>
            <person name="Klenk H.-P."/>
            <person name="LaButti K.M."/>
            <person name="Lapidus A."/>
            <person name="Lindquist E.A."/>
            <person name="Lipzen A.M."/>
            <person name="Meier-Kolthoff J.P."/>
            <person name="Ohm R.A."/>
            <person name="Otillar R.P."/>
            <person name="Pangilinan J.L."/>
            <person name="Peng Y."/>
            <person name="Rokas A."/>
            <person name="Rosa C.A."/>
            <person name="Scheuner C."/>
            <person name="Sibirny A.A."/>
            <person name="Slot J.C."/>
            <person name="Stielow J.B."/>
            <person name="Sun H."/>
            <person name="Kurtzman C.P."/>
            <person name="Blackwell M."/>
            <person name="Grigoriev I.V."/>
            <person name="Jeffries T.W."/>
        </authorList>
    </citation>
    <scope>NUCLEOTIDE SEQUENCE [LARGE SCALE GENOMIC DNA]</scope>
    <source>
        <strain evidence="11 12">DSM 6958</strain>
    </source>
</reference>
<protein>
    <recommendedName>
        <fullName evidence="3">Apurinic-apyrimidinic endonuclease 1</fullName>
    </recommendedName>
</protein>
<dbReference type="GO" id="GO:0008270">
    <property type="term" value="F:zinc ion binding"/>
    <property type="evidence" value="ECO:0007669"/>
    <property type="project" value="InterPro"/>
</dbReference>
<sequence>MPPRANKAAIGATKRIFHRETDAKYLLGAHVSASGGVYNAIQNSVDIGANAVGCFLKNQRRWESAPYSEDDIKKFHHECSTHNYNSRTDVLPHGSYLINLANPNKEARTKSLNAFIDDLKRCELLGVGLYNFHPGSSLGSDLKESLTRIAEAINEAINQTTFVKVVLENMAGHGNIIGSKLEELAEVIEQVKNKDRVGVCIDTCHTFAAGYDIRTEDKFVEFWNDFDTTIGYKYLSGIHLNDSKAPLGSNRDLHQNIGLGFLGLESFRLIMNKSELQNIPLILETPPDPKRGDENRAEEIELLTWLTGRSADDEQVISKSIELQERGAEERKKHQDQFDKKNKPAKAKAGTTKTQTSLKTTRKRKKEVVTSDEEE</sequence>
<dbReference type="InterPro" id="IPR018246">
    <property type="entry name" value="AP_endonuc_F2_Zn_BS"/>
</dbReference>
<keyword evidence="7" id="KW-0862">Zinc</keyword>
<evidence type="ECO:0000256" key="1">
    <source>
        <dbReference type="ARBA" id="ARBA00001947"/>
    </source>
</evidence>
<proteinExistence type="inferred from homology"/>
<feature type="domain" description="Xylose isomerase-like TIM barrel" evidence="10">
    <location>
        <begin position="43"/>
        <end position="302"/>
    </location>
</feature>
<evidence type="ECO:0000256" key="4">
    <source>
        <dbReference type="ARBA" id="ARBA00022723"/>
    </source>
</evidence>
<dbReference type="InterPro" id="IPR001719">
    <property type="entry name" value="AP_endonuc_2"/>
</dbReference>
<evidence type="ECO:0000313" key="11">
    <source>
        <dbReference type="EMBL" id="ODQ68520.1"/>
    </source>
</evidence>
<evidence type="ECO:0000256" key="9">
    <source>
        <dbReference type="SAM" id="MobiDB-lite"/>
    </source>
</evidence>